<dbReference type="Pfam" id="PF02810">
    <property type="entry name" value="SEC-C"/>
    <property type="match status" value="1"/>
</dbReference>
<name>A0A1V1PEX6_9BACT</name>
<comment type="caution">
    <text evidence="1">The sequence shown here is derived from an EMBL/GenBank/DDBJ whole genome shotgun (WGS) entry which is preliminary data.</text>
</comment>
<reference evidence="2" key="1">
    <citation type="submission" date="2012-11" db="EMBL/GenBank/DDBJ databases">
        <authorList>
            <person name="Lucero-Rivera Y.E."/>
            <person name="Tovar-Ramirez D."/>
        </authorList>
    </citation>
    <scope>NUCLEOTIDE SEQUENCE [LARGE SCALE GENOMIC DNA]</scope>
    <source>
        <strain evidence="2">Araruama</strain>
    </source>
</reference>
<dbReference type="InterPro" id="IPR006597">
    <property type="entry name" value="Sel1-like"/>
</dbReference>
<protein>
    <submittedName>
        <fullName evidence="1">TPR repeat protein, SEL1 subfamily</fullName>
    </submittedName>
</protein>
<sequence length="521" mass="60076">MKSNFEFIRSQWPLLYEYGFFSEKYLFEDPDSSMVQLRKFSEICVREMYYRNNVPVDNQTFYQIATHHQFYKMVPDHIYRSINFLRIEGNKGAHPKKDENDRRITTEHALHALKEAFGIACWMFQTYVSSQQTLPIFQVSRLNNPDEMKLRAQQGDPDAQYSLALKNYYGREVTQNFQIAFYWFREAAIQGHGRAQAYVGAMHLFGKNIKQDKKQAVEWITKSADNQEPFGMTLLGQIYLEGDGVEKNLDLALKWLTMAAELEDPVAQLCLGQMYLYGQGVEKNLELAYQWTFRAAQFDDPVAYGHLGLFYEEGLWVKQDYTLAYHWYKKAADKGLPEAQAAIGLYCLKGVGCEQNQKLGLELLKTAAKKGNLNAYLNLGLFYKADRDYSRTIECLICAAEKGFADAQYELADTILMAIEDKIPVGMSANDARLWMKKAANQGHPQAKQVMAELRKKEKDTHRQLSIALDAFRKNVQTIFNTTQWRQVGRNDPCPCGSGKKYKKCCLKKVEKRVASRNTKK</sequence>
<dbReference type="SUPFAM" id="SSF103642">
    <property type="entry name" value="Sec-C motif"/>
    <property type="match status" value="1"/>
</dbReference>
<dbReference type="Gene3D" id="3.10.450.50">
    <property type="match status" value="1"/>
</dbReference>
<dbReference type="InterPro" id="IPR011990">
    <property type="entry name" value="TPR-like_helical_dom_sf"/>
</dbReference>
<dbReference type="InterPro" id="IPR050767">
    <property type="entry name" value="Sel1_AlgK"/>
</dbReference>
<evidence type="ECO:0000313" key="2">
    <source>
        <dbReference type="Proteomes" id="UP000189670"/>
    </source>
</evidence>
<organism evidence="1 2">
    <name type="scientific">Candidatus Magnetoglobus multicellularis str. Araruama</name>
    <dbReference type="NCBI Taxonomy" id="890399"/>
    <lineage>
        <taxon>Bacteria</taxon>
        <taxon>Pseudomonadati</taxon>
        <taxon>Thermodesulfobacteriota</taxon>
        <taxon>Desulfobacteria</taxon>
        <taxon>Desulfobacterales</taxon>
        <taxon>Desulfobacteraceae</taxon>
        <taxon>Candidatus Magnetoglobus</taxon>
    </lineage>
</organism>
<dbReference type="SUPFAM" id="SSF81901">
    <property type="entry name" value="HCP-like"/>
    <property type="match status" value="2"/>
</dbReference>
<dbReference type="EMBL" id="ATBP01000070">
    <property type="protein sequence ID" value="ETR73344.1"/>
    <property type="molecule type" value="Genomic_DNA"/>
</dbReference>
<dbReference type="InterPro" id="IPR004027">
    <property type="entry name" value="SEC_C_motif"/>
</dbReference>
<dbReference type="SMART" id="SM00671">
    <property type="entry name" value="SEL1"/>
    <property type="match status" value="8"/>
</dbReference>
<proteinExistence type="predicted"/>
<dbReference type="PANTHER" id="PTHR11102">
    <property type="entry name" value="SEL-1-LIKE PROTEIN"/>
    <property type="match status" value="1"/>
</dbReference>
<dbReference type="AlphaFoldDB" id="A0A1V1PEX6"/>
<dbReference type="PANTHER" id="PTHR11102:SF160">
    <property type="entry name" value="ERAD-ASSOCIATED E3 UBIQUITIN-PROTEIN LIGASE COMPONENT HRD3"/>
    <property type="match status" value="1"/>
</dbReference>
<accession>A0A1V1PEX6</accession>
<evidence type="ECO:0000313" key="1">
    <source>
        <dbReference type="EMBL" id="ETR73344.1"/>
    </source>
</evidence>
<gene>
    <name evidence="1" type="ORF">OMM_01030</name>
</gene>
<dbReference type="Proteomes" id="UP000189670">
    <property type="component" value="Unassembled WGS sequence"/>
</dbReference>
<dbReference type="Pfam" id="PF08238">
    <property type="entry name" value="Sel1"/>
    <property type="match status" value="8"/>
</dbReference>
<dbReference type="Gene3D" id="1.25.40.10">
    <property type="entry name" value="Tetratricopeptide repeat domain"/>
    <property type="match status" value="2"/>
</dbReference>